<dbReference type="PANTHER" id="PTHR44360">
    <property type="entry name" value="DNAJ HOMOLOG SUBFAMILY B MEMBER 9"/>
    <property type="match status" value="1"/>
</dbReference>
<dbReference type="OrthoDB" id="9779889at2"/>
<dbReference type="GO" id="GO:0051787">
    <property type="term" value="F:misfolded protein binding"/>
    <property type="evidence" value="ECO:0007669"/>
    <property type="project" value="TreeGrafter"/>
</dbReference>
<dbReference type="Pfam" id="PF00226">
    <property type="entry name" value="DnaJ"/>
    <property type="match status" value="1"/>
</dbReference>
<reference evidence="3 4" key="1">
    <citation type="submission" date="2017-11" db="EMBL/GenBank/DDBJ databases">
        <title>Genome sequence of Mesoplasma coleopterae BARC 779 (ATCC 49583).</title>
        <authorList>
            <person name="Lo W.-S."/>
            <person name="Kuo C.-H."/>
        </authorList>
    </citation>
    <scope>NUCLEOTIDE SEQUENCE [LARGE SCALE GENOMIC DNA]</scope>
    <source>
        <strain evidence="3 4">BARC 779</strain>
    </source>
</reference>
<dbReference type="GO" id="GO:0051087">
    <property type="term" value="F:protein-folding chaperone binding"/>
    <property type="evidence" value="ECO:0007669"/>
    <property type="project" value="TreeGrafter"/>
</dbReference>
<protein>
    <recommendedName>
        <fullName evidence="2">J domain-containing protein</fullName>
    </recommendedName>
</protein>
<dbReference type="GO" id="GO:0036503">
    <property type="term" value="P:ERAD pathway"/>
    <property type="evidence" value="ECO:0007669"/>
    <property type="project" value="TreeGrafter"/>
</dbReference>
<evidence type="ECO:0000313" key="3">
    <source>
        <dbReference type="EMBL" id="ATZ20832.1"/>
    </source>
</evidence>
<dbReference type="SUPFAM" id="SSF46565">
    <property type="entry name" value="Chaperone J-domain"/>
    <property type="match status" value="1"/>
</dbReference>
<dbReference type="AlphaFoldDB" id="A0A2K8P242"/>
<dbReference type="InterPro" id="IPR036869">
    <property type="entry name" value="J_dom_sf"/>
</dbReference>
<dbReference type="Gene3D" id="1.10.287.110">
    <property type="entry name" value="DnaJ domain"/>
    <property type="match status" value="1"/>
</dbReference>
<dbReference type="CDD" id="cd06257">
    <property type="entry name" value="DnaJ"/>
    <property type="match status" value="1"/>
</dbReference>
<feature type="domain" description="J" evidence="2">
    <location>
        <begin position="163"/>
        <end position="218"/>
    </location>
</feature>
<dbReference type="PRINTS" id="PR00625">
    <property type="entry name" value="JDOMAIN"/>
</dbReference>
<sequence>MLKNKTNFINNLKIQEQLKVELLFLYERFSNKTINLMNKLSFEIQNIKNNINQFTDTDFSSNLYNEFKLKVLMNQDIIENKIESIDENFKEIDLKKLEQLMNEIIYKLSENYILTIKKLKQFILATYEIDFESIEINFSKNKNRFEDFSHKNILGSNSNVDFWSYEILGISLNASDMQIKQAYKTLAKKYHPDNNKDPEAEEMMKLINKAYNILKGKE</sequence>
<dbReference type="SMART" id="SM00271">
    <property type="entry name" value="DnaJ"/>
    <property type="match status" value="1"/>
</dbReference>
<evidence type="ECO:0000313" key="4">
    <source>
        <dbReference type="Proteomes" id="UP000232221"/>
    </source>
</evidence>
<evidence type="ECO:0000259" key="2">
    <source>
        <dbReference type="PROSITE" id="PS50076"/>
    </source>
</evidence>
<dbReference type="Proteomes" id="UP000232221">
    <property type="component" value="Chromosome"/>
</dbReference>
<keyword evidence="4" id="KW-1185">Reference proteome</keyword>
<dbReference type="KEGG" id="mcol:MCOLE_v1c03180"/>
<name>A0A2K8P242_9MOLU</name>
<dbReference type="PROSITE" id="PS50076">
    <property type="entry name" value="DNAJ_2"/>
    <property type="match status" value="1"/>
</dbReference>
<accession>A0A2K8P242</accession>
<gene>
    <name evidence="3" type="ORF">MCOLE_v1c03180</name>
</gene>
<proteinExistence type="predicted"/>
<dbReference type="InterPro" id="IPR001623">
    <property type="entry name" value="DnaJ_domain"/>
</dbReference>
<keyword evidence="1" id="KW-0143">Chaperone</keyword>
<evidence type="ECO:0000256" key="1">
    <source>
        <dbReference type="ARBA" id="ARBA00023186"/>
    </source>
</evidence>
<organism evidence="3 4">
    <name type="scientific">Mesoplasma coleopterae</name>
    <dbReference type="NCBI Taxonomy" id="324078"/>
    <lineage>
        <taxon>Bacteria</taxon>
        <taxon>Bacillati</taxon>
        <taxon>Mycoplasmatota</taxon>
        <taxon>Mollicutes</taxon>
        <taxon>Entomoplasmatales</taxon>
        <taxon>Entomoplasmataceae</taxon>
        <taxon>Mesoplasma</taxon>
    </lineage>
</organism>
<dbReference type="RefSeq" id="WP_100670885.1">
    <property type="nucleotide sequence ID" value="NZ_CP024968.1"/>
</dbReference>
<dbReference type="InterPro" id="IPR051948">
    <property type="entry name" value="Hsp70_co-chaperone_J-domain"/>
</dbReference>
<dbReference type="PANTHER" id="PTHR44360:SF1">
    <property type="entry name" value="DNAJ HOMOLOG SUBFAMILY B MEMBER 9"/>
    <property type="match status" value="1"/>
</dbReference>
<dbReference type="EMBL" id="CP024968">
    <property type="protein sequence ID" value="ATZ20832.1"/>
    <property type="molecule type" value="Genomic_DNA"/>
</dbReference>